<keyword evidence="1" id="KW-1133">Transmembrane helix</keyword>
<name>T1ES19_HELRO</name>
<keyword evidence="1" id="KW-0812">Transmembrane</keyword>
<accession>T1ES19</accession>
<feature type="transmembrane region" description="Helical" evidence="1">
    <location>
        <begin position="144"/>
        <end position="167"/>
    </location>
</feature>
<dbReference type="Proteomes" id="UP000015101">
    <property type="component" value="Unassembled WGS sequence"/>
</dbReference>
<dbReference type="InterPro" id="IPR013924">
    <property type="entry name" value="RNase_H2_suC"/>
</dbReference>
<evidence type="ECO:0000313" key="4">
    <source>
        <dbReference type="Proteomes" id="UP000015101"/>
    </source>
</evidence>
<evidence type="ECO:0000256" key="1">
    <source>
        <dbReference type="SAM" id="Phobius"/>
    </source>
</evidence>
<dbReference type="Pfam" id="PF08615">
    <property type="entry name" value="RNase_H2_suC"/>
    <property type="match status" value="1"/>
</dbReference>
<keyword evidence="1" id="KW-0472">Membrane</keyword>
<dbReference type="EMBL" id="AMQM01000975">
    <property type="status" value="NOT_ANNOTATED_CDS"/>
    <property type="molecule type" value="Genomic_DNA"/>
</dbReference>
<dbReference type="OMA" id="RGYPLMG"/>
<gene>
    <name evidence="3" type="primary">20199369</name>
    <name evidence="2" type="ORF">HELRODRAFT_161934</name>
</gene>
<dbReference type="RefSeq" id="XP_009020052.1">
    <property type="nucleotide sequence ID" value="XM_009021804.1"/>
</dbReference>
<dbReference type="InParanoid" id="T1ES19"/>
<dbReference type="EMBL" id="KB096742">
    <property type="protein sequence ID" value="ESO02644.1"/>
    <property type="molecule type" value="Genomic_DNA"/>
</dbReference>
<keyword evidence="4" id="KW-1185">Reference proteome</keyword>
<reference evidence="3" key="3">
    <citation type="submission" date="2015-06" db="UniProtKB">
        <authorList>
            <consortium name="EnsemblMetazoa"/>
        </authorList>
    </citation>
    <scope>IDENTIFICATION</scope>
</reference>
<proteinExistence type="predicted"/>
<reference evidence="4" key="1">
    <citation type="submission" date="2012-12" db="EMBL/GenBank/DDBJ databases">
        <authorList>
            <person name="Hellsten U."/>
            <person name="Grimwood J."/>
            <person name="Chapman J.A."/>
            <person name="Shapiro H."/>
            <person name="Aerts A."/>
            <person name="Otillar R.P."/>
            <person name="Terry A.Y."/>
            <person name="Boore J.L."/>
            <person name="Simakov O."/>
            <person name="Marletaz F."/>
            <person name="Cho S.-J."/>
            <person name="Edsinger-Gonzales E."/>
            <person name="Havlak P."/>
            <person name="Kuo D.-H."/>
            <person name="Larsson T."/>
            <person name="Lv J."/>
            <person name="Arendt D."/>
            <person name="Savage R."/>
            <person name="Osoegawa K."/>
            <person name="de Jong P."/>
            <person name="Lindberg D.R."/>
            <person name="Seaver E.C."/>
            <person name="Weisblat D.A."/>
            <person name="Putnam N.H."/>
            <person name="Grigoriev I.V."/>
            <person name="Rokhsar D.S."/>
        </authorList>
    </citation>
    <scope>NUCLEOTIDE SEQUENCE</scope>
</reference>
<protein>
    <submittedName>
        <fullName evidence="2 3">Uncharacterized protein</fullName>
    </submittedName>
</protein>
<dbReference type="CTD" id="20199369"/>
<evidence type="ECO:0000313" key="3">
    <source>
        <dbReference type="EnsemblMetazoa" id="HelroP161934"/>
    </source>
</evidence>
<evidence type="ECO:0000313" key="2">
    <source>
        <dbReference type="EMBL" id="ESO02644.1"/>
    </source>
</evidence>
<dbReference type="KEGG" id="hro:HELRODRAFT_161934"/>
<dbReference type="GeneID" id="20199369"/>
<organism evidence="3 4">
    <name type="scientific">Helobdella robusta</name>
    <name type="common">Californian leech</name>
    <dbReference type="NCBI Taxonomy" id="6412"/>
    <lineage>
        <taxon>Eukaryota</taxon>
        <taxon>Metazoa</taxon>
        <taxon>Spiralia</taxon>
        <taxon>Lophotrochozoa</taxon>
        <taxon>Annelida</taxon>
        <taxon>Clitellata</taxon>
        <taxon>Hirudinea</taxon>
        <taxon>Rhynchobdellida</taxon>
        <taxon>Glossiphoniidae</taxon>
        <taxon>Helobdella</taxon>
    </lineage>
</organism>
<sequence>MAAEKTRISLKCDEKELLKDDNVHFIPCKFDPDNKENIGSDAKSDRIKNFFHSSIFCEKNDNGSYEDVLHASIRGRPLVGTRMKLPQGYEGIVLEKEEHSEEEEHKNYKIREKFKSLTYWNLDSKPNLDDKFRQALKWIEISKAVNLFSVFFFRIFLLTVILINILYTIE</sequence>
<dbReference type="HOGENOM" id="CLU_097632_2_1_1"/>
<dbReference type="PANTHER" id="PTHR47204">
    <property type="entry name" value="OS02G0168900 PROTEIN"/>
    <property type="match status" value="1"/>
</dbReference>
<dbReference type="AlphaFoldDB" id="T1ES19"/>
<dbReference type="GO" id="GO:0032299">
    <property type="term" value="C:ribonuclease H2 complex"/>
    <property type="evidence" value="ECO:0007669"/>
    <property type="project" value="InterPro"/>
</dbReference>
<reference evidence="2 4" key="2">
    <citation type="journal article" date="2013" name="Nature">
        <title>Insights into bilaterian evolution from three spiralian genomes.</title>
        <authorList>
            <person name="Simakov O."/>
            <person name="Marletaz F."/>
            <person name="Cho S.J."/>
            <person name="Edsinger-Gonzales E."/>
            <person name="Havlak P."/>
            <person name="Hellsten U."/>
            <person name="Kuo D.H."/>
            <person name="Larsson T."/>
            <person name="Lv J."/>
            <person name="Arendt D."/>
            <person name="Savage R."/>
            <person name="Osoegawa K."/>
            <person name="de Jong P."/>
            <person name="Grimwood J."/>
            <person name="Chapman J.A."/>
            <person name="Shapiro H."/>
            <person name="Aerts A."/>
            <person name="Otillar R.P."/>
            <person name="Terry A.Y."/>
            <person name="Boore J.L."/>
            <person name="Grigoriev I.V."/>
            <person name="Lindberg D.R."/>
            <person name="Seaver E.C."/>
            <person name="Weisblat D.A."/>
            <person name="Putnam N.H."/>
            <person name="Rokhsar D.S."/>
        </authorList>
    </citation>
    <scope>NUCLEOTIDE SEQUENCE</scope>
</reference>
<dbReference type="Gene3D" id="2.40.128.680">
    <property type="match status" value="1"/>
</dbReference>
<dbReference type="CDD" id="cd09271">
    <property type="entry name" value="RNase_H2-C"/>
    <property type="match status" value="1"/>
</dbReference>
<dbReference type="EnsemblMetazoa" id="HelroT161934">
    <property type="protein sequence ID" value="HelroP161934"/>
    <property type="gene ID" value="HelroG161934"/>
</dbReference>
<dbReference type="STRING" id="6412.T1ES19"/>
<dbReference type="GO" id="GO:0006401">
    <property type="term" value="P:RNA catabolic process"/>
    <property type="evidence" value="ECO:0007669"/>
    <property type="project" value="InterPro"/>
</dbReference>
<dbReference type="PANTHER" id="PTHR47204:SF1">
    <property type="entry name" value="RIBONUCLEASE H2 SUBUNIT C"/>
    <property type="match status" value="1"/>
</dbReference>
<dbReference type="OrthoDB" id="6222486at2759"/>
<dbReference type="FunCoup" id="T1ES19">
    <property type="interactions" value="86"/>
</dbReference>